<keyword evidence="4" id="KW-0539">Nucleus</keyword>
<dbReference type="PANTHER" id="PTHR13489">
    <property type="entry name" value="MINI-CHROMOSOME MAINTENANCE COMPLEX-BINDING PROTEIN"/>
    <property type="match status" value="1"/>
</dbReference>
<feature type="region of interest" description="Disordered" evidence="5">
    <location>
        <begin position="135"/>
        <end position="176"/>
    </location>
</feature>
<sequence length="567" mass="65166">MKQRYHASMKLNLKKFNQILWSNFRGMVQDMLDPEFYLGKYFTKNTNTGEKTTRIGCFTDTGCKQSPLEIIDFDAEENVTLERQTYYCVPVPGENQWIKDSYKQAFNNDPVIMQEERNNAQKRRLDEDEIVVNEEKMETEISSKTSNSLEKKLRENNTESAEGSQQKGAEAKPKSKIDYARNFPLSEEKGNAAFVKMYSKTTSLKLNDVAEFICILSVDPHFAQSSMQEEMETNEVTWHEFNMEEDRAHCPPPSLVPRLHCLYYNKLEELNPNVRNNHTDYECASKELTSIRADLIQTLKGLLGGDGIAAEYLLLHLISSVYGRVGAMCVGKFALNLFKLPNSGFCERLYQFIEKIVPKSHYLPMSLNNLNNKQFIPSKDFQANRLTSGVLQLSSGTNLILDETQMEPGKLDTDGVKNLTALGNLIQWQKLEYDFTFNRLDIETNVNVLVLSEGKSLLKCDCQLPINFEDTTKQTNATSEKLLQKFRYYLSNVRQMKYELTEEVQKALEDDFVEMRKEDSKAMNADAFYVLLTTARYLAISHGQSTLSAALWTRVKELDADLRKRLR</sequence>
<reference evidence="6" key="1">
    <citation type="submission" date="2021-01" db="UniProtKB">
        <authorList>
            <consortium name="EnsemblMetazoa"/>
        </authorList>
    </citation>
    <scope>IDENTIFICATION</scope>
</reference>
<dbReference type="InterPro" id="IPR019140">
    <property type="entry name" value="MCM_complex-bd"/>
</dbReference>
<name>A0A7M5U2M1_9CNID</name>
<protein>
    <recommendedName>
        <fullName evidence="3">Mini-chromosome maintenance complex-binding protein</fullName>
    </recommendedName>
</protein>
<evidence type="ECO:0000256" key="1">
    <source>
        <dbReference type="ARBA" id="ARBA00004123"/>
    </source>
</evidence>
<comment type="subcellular location">
    <subcellularLocation>
        <location evidence="1">Nucleus</location>
    </subcellularLocation>
</comment>
<evidence type="ECO:0000313" key="6">
    <source>
        <dbReference type="EnsemblMetazoa" id="CLYHEMP005408.1"/>
    </source>
</evidence>
<dbReference type="GO" id="GO:0005634">
    <property type="term" value="C:nucleus"/>
    <property type="evidence" value="ECO:0007669"/>
    <property type="project" value="UniProtKB-SubCell"/>
</dbReference>
<organism evidence="6 7">
    <name type="scientific">Clytia hemisphaerica</name>
    <dbReference type="NCBI Taxonomy" id="252671"/>
    <lineage>
        <taxon>Eukaryota</taxon>
        <taxon>Metazoa</taxon>
        <taxon>Cnidaria</taxon>
        <taxon>Hydrozoa</taxon>
        <taxon>Hydroidolina</taxon>
        <taxon>Leptothecata</taxon>
        <taxon>Obeliida</taxon>
        <taxon>Clytiidae</taxon>
        <taxon>Clytia</taxon>
    </lineage>
</organism>
<proteinExistence type="inferred from homology"/>
<dbReference type="GO" id="GO:0006261">
    <property type="term" value="P:DNA-templated DNA replication"/>
    <property type="evidence" value="ECO:0007669"/>
    <property type="project" value="TreeGrafter"/>
</dbReference>
<evidence type="ECO:0000313" key="7">
    <source>
        <dbReference type="Proteomes" id="UP000594262"/>
    </source>
</evidence>
<comment type="similarity">
    <text evidence="2">Belongs to the MCMBP family.</text>
</comment>
<dbReference type="GO" id="GO:0003682">
    <property type="term" value="F:chromatin binding"/>
    <property type="evidence" value="ECO:0007669"/>
    <property type="project" value="TreeGrafter"/>
</dbReference>
<dbReference type="PANTHER" id="PTHR13489:SF0">
    <property type="entry name" value="MINI-CHROMOSOME MAINTENANCE COMPLEX-BINDING PROTEIN"/>
    <property type="match status" value="1"/>
</dbReference>
<dbReference type="OrthoDB" id="329666at2759"/>
<dbReference type="Proteomes" id="UP000594262">
    <property type="component" value="Unplaced"/>
</dbReference>
<dbReference type="AlphaFoldDB" id="A0A7M5U2M1"/>
<dbReference type="EnsemblMetazoa" id="CLYHEMT005408.1">
    <property type="protein sequence ID" value="CLYHEMP005408.1"/>
    <property type="gene ID" value="CLYHEMG005408"/>
</dbReference>
<accession>A0A7M5U2M1</accession>
<evidence type="ECO:0000256" key="5">
    <source>
        <dbReference type="SAM" id="MobiDB-lite"/>
    </source>
</evidence>
<keyword evidence="7" id="KW-1185">Reference proteome</keyword>
<evidence type="ECO:0000256" key="2">
    <source>
        <dbReference type="ARBA" id="ARBA00007925"/>
    </source>
</evidence>
<evidence type="ECO:0000256" key="4">
    <source>
        <dbReference type="ARBA" id="ARBA00023242"/>
    </source>
</evidence>
<evidence type="ECO:0000256" key="3">
    <source>
        <dbReference type="ARBA" id="ARBA00015405"/>
    </source>
</evidence>
<feature type="compositionally biased region" description="Polar residues" evidence="5">
    <location>
        <begin position="158"/>
        <end position="167"/>
    </location>
</feature>
<dbReference type="Pfam" id="PF09739">
    <property type="entry name" value="MCM_bind"/>
    <property type="match status" value="1"/>
</dbReference>